<evidence type="ECO:0000256" key="6">
    <source>
        <dbReference type="ARBA" id="ARBA00022989"/>
    </source>
</evidence>
<name>A0A4R3MF10_9BURK</name>
<keyword evidence="12" id="KW-1185">Reference proteome</keyword>
<comment type="catalytic activity">
    <reaction evidence="9">
        <text>N-terminal S-1,2-diacyl-sn-glyceryl-L-cysteinyl-[lipoprotein] + a glycerophospholipid = N-acyl-S-1,2-diacyl-sn-glyceryl-L-cysteinyl-[lipoprotein] + a 2-acyl-sn-glycero-3-phospholipid + H(+)</text>
        <dbReference type="Rhea" id="RHEA:48228"/>
        <dbReference type="Rhea" id="RHEA-COMP:14681"/>
        <dbReference type="Rhea" id="RHEA-COMP:14684"/>
        <dbReference type="ChEBI" id="CHEBI:15378"/>
        <dbReference type="ChEBI" id="CHEBI:136912"/>
        <dbReference type="ChEBI" id="CHEBI:140656"/>
        <dbReference type="ChEBI" id="CHEBI:140657"/>
        <dbReference type="ChEBI" id="CHEBI:140660"/>
        <dbReference type="EC" id="2.3.1.269"/>
    </reaction>
</comment>
<evidence type="ECO:0000256" key="1">
    <source>
        <dbReference type="ARBA" id="ARBA00004651"/>
    </source>
</evidence>
<keyword evidence="5 9" id="KW-0812">Transmembrane</keyword>
<dbReference type="HAMAP" id="MF_01148">
    <property type="entry name" value="Lnt"/>
    <property type="match status" value="1"/>
</dbReference>
<dbReference type="Gene3D" id="3.60.110.10">
    <property type="entry name" value="Carbon-nitrogen hydrolase"/>
    <property type="match status" value="1"/>
</dbReference>
<dbReference type="NCBIfam" id="TIGR00546">
    <property type="entry name" value="lnt"/>
    <property type="match status" value="1"/>
</dbReference>
<keyword evidence="8 9" id="KW-0012">Acyltransferase</keyword>
<dbReference type="Pfam" id="PF00795">
    <property type="entry name" value="CN_hydrolase"/>
    <property type="match status" value="1"/>
</dbReference>
<dbReference type="GO" id="GO:0016410">
    <property type="term" value="F:N-acyltransferase activity"/>
    <property type="evidence" value="ECO:0007669"/>
    <property type="project" value="UniProtKB-UniRule"/>
</dbReference>
<dbReference type="GO" id="GO:0042158">
    <property type="term" value="P:lipoprotein biosynthetic process"/>
    <property type="evidence" value="ECO:0007669"/>
    <property type="project" value="UniProtKB-UniRule"/>
</dbReference>
<dbReference type="CDD" id="cd07571">
    <property type="entry name" value="ALP_N-acyl_transferase"/>
    <property type="match status" value="1"/>
</dbReference>
<dbReference type="PANTHER" id="PTHR38686">
    <property type="entry name" value="APOLIPOPROTEIN N-ACYLTRANSFERASE"/>
    <property type="match status" value="1"/>
</dbReference>
<feature type="domain" description="CN hydrolase" evidence="10">
    <location>
        <begin position="260"/>
        <end position="521"/>
    </location>
</feature>
<comment type="function">
    <text evidence="9">Catalyzes the phospholipid dependent N-acylation of the N-terminal cysteine of apolipoprotein, the last step in lipoprotein maturation.</text>
</comment>
<feature type="transmembrane region" description="Helical" evidence="9">
    <location>
        <begin position="108"/>
        <end position="135"/>
    </location>
</feature>
<dbReference type="OrthoDB" id="9804277at2"/>
<evidence type="ECO:0000256" key="2">
    <source>
        <dbReference type="ARBA" id="ARBA00010065"/>
    </source>
</evidence>
<dbReference type="UniPathway" id="UPA00666"/>
<dbReference type="Proteomes" id="UP000295525">
    <property type="component" value="Unassembled WGS sequence"/>
</dbReference>
<feature type="transmembrane region" description="Helical" evidence="9">
    <location>
        <begin position="187"/>
        <end position="213"/>
    </location>
</feature>
<dbReference type="EC" id="2.3.1.269" evidence="9"/>
<dbReference type="SUPFAM" id="SSF56317">
    <property type="entry name" value="Carbon-nitrogen hydrolase"/>
    <property type="match status" value="1"/>
</dbReference>
<comment type="pathway">
    <text evidence="9">Protein modification; lipoprotein biosynthesis (N-acyl transfer).</text>
</comment>
<keyword evidence="6 9" id="KW-1133">Transmembrane helix</keyword>
<evidence type="ECO:0000256" key="9">
    <source>
        <dbReference type="HAMAP-Rule" id="MF_01148"/>
    </source>
</evidence>
<keyword evidence="3 9" id="KW-1003">Cell membrane</keyword>
<dbReference type="InterPro" id="IPR036526">
    <property type="entry name" value="C-N_Hydrolase_sf"/>
</dbReference>
<keyword evidence="11" id="KW-0449">Lipoprotein</keyword>
<comment type="caution">
    <text evidence="11">The sequence shown here is derived from an EMBL/GenBank/DDBJ whole genome shotgun (WGS) entry which is preliminary data.</text>
</comment>
<accession>A0A4R3MF10</accession>
<sequence length="564" mass="61139">MSSTAAQKWPPPANRLLKHAHSPWLYSAGLLALGAIHALAFAPGPLPSWTLPFVDIFTLAVLAKVVFQSSSVLRAAGAGLLLGLANFSVGVYWLYISMHSFGGLAAPLAAGAVLILAFVLALFITLASALARWLSARHLGLPANYRWHLLIAAVWASCWTATEWLRGTLFTGFPWLNIGYAHVEGVLAGWAPVVGVYGLAWLSAFAAGAVALLAGAKDNQNDAAAAITVGAAIVTGLVGILLGHIGWSQPHGEPMVIRLVQGNVPQTEKFDPSRMLQGIESYMRLAALAPKEPDGAPSLIVLPETVMPVFQDRIAPQIWEQWLHIAKERNATILMGIPLHRNLNGQDQYTNSAIGFNASTSLSQLGAATLPMAYDKHHLVPFGEFIPWGFRWFVHAMQIPLGDFNRGAPRQRLFQINGQAFSPDICYEDVFGEEIIRSVRDSEVYGPGANILVNVSNLAWFGNSWALRQHLQISRMRALETARPMIRATNTGMTAAIAPDGRVRAALDPLHKGVLDVEVQGATGLTPYVRWGNWPVLAWTGLFLLWGWALRKRVPGGQQGDDTP</sequence>
<keyword evidence="4 9" id="KW-0808">Transferase</keyword>
<organism evidence="11 12">
    <name type="scientific">Paralcaligenes ureilyticus</name>
    <dbReference type="NCBI Taxonomy" id="627131"/>
    <lineage>
        <taxon>Bacteria</taxon>
        <taxon>Pseudomonadati</taxon>
        <taxon>Pseudomonadota</taxon>
        <taxon>Betaproteobacteria</taxon>
        <taxon>Burkholderiales</taxon>
        <taxon>Alcaligenaceae</taxon>
        <taxon>Paralcaligenes</taxon>
    </lineage>
</organism>
<dbReference type="AlphaFoldDB" id="A0A4R3MF10"/>
<evidence type="ECO:0000313" key="12">
    <source>
        <dbReference type="Proteomes" id="UP000295525"/>
    </source>
</evidence>
<gene>
    <name evidence="9" type="primary">lnt</name>
    <name evidence="11" type="ORF">EDC26_10123</name>
</gene>
<dbReference type="InterPro" id="IPR003010">
    <property type="entry name" value="C-N_Hydrolase"/>
</dbReference>
<reference evidence="11 12" key="1">
    <citation type="submission" date="2019-03" db="EMBL/GenBank/DDBJ databases">
        <title>Genomic Encyclopedia of Type Strains, Phase IV (KMG-IV): sequencing the most valuable type-strain genomes for metagenomic binning, comparative biology and taxonomic classification.</title>
        <authorList>
            <person name="Goeker M."/>
        </authorList>
    </citation>
    <scope>NUCLEOTIDE SEQUENCE [LARGE SCALE GENOMIC DNA]</scope>
    <source>
        <strain evidence="11 12">DSM 24591</strain>
    </source>
</reference>
<dbReference type="GO" id="GO:0005886">
    <property type="term" value="C:plasma membrane"/>
    <property type="evidence" value="ECO:0007669"/>
    <property type="project" value="UniProtKB-SubCell"/>
</dbReference>
<dbReference type="PANTHER" id="PTHR38686:SF1">
    <property type="entry name" value="APOLIPOPROTEIN N-ACYLTRANSFERASE"/>
    <property type="match status" value="1"/>
</dbReference>
<comment type="similarity">
    <text evidence="2 9">Belongs to the CN hydrolase family. Apolipoprotein N-acyltransferase subfamily.</text>
</comment>
<dbReference type="PROSITE" id="PS50263">
    <property type="entry name" value="CN_HYDROLASE"/>
    <property type="match status" value="1"/>
</dbReference>
<dbReference type="InterPro" id="IPR004563">
    <property type="entry name" value="Apolipo_AcylTrfase"/>
</dbReference>
<evidence type="ECO:0000256" key="5">
    <source>
        <dbReference type="ARBA" id="ARBA00022692"/>
    </source>
</evidence>
<feature type="transmembrane region" description="Helical" evidence="9">
    <location>
        <begin position="24"/>
        <end position="43"/>
    </location>
</feature>
<evidence type="ECO:0000256" key="7">
    <source>
        <dbReference type="ARBA" id="ARBA00023136"/>
    </source>
</evidence>
<feature type="transmembrane region" description="Helical" evidence="9">
    <location>
        <begin position="79"/>
        <end position="96"/>
    </location>
</feature>
<evidence type="ECO:0000259" key="10">
    <source>
        <dbReference type="PROSITE" id="PS50263"/>
    </source>
</evidence>
<evidence type="ECO:0000256" key="8">
    <source>
        <dbReference type="ARBA" id="ARBA00023315"/>
    </source>
</evidence>
<evidence type="ECO:0000256" key="3">
    <source>
        <dbReference type="ARBA" id="ARBA00022475"/>
    </source>
</evidence>
<comment type="subcellular location">
    <subcellularLocation>
        <location evidence="1 9">Cell membrane</location>
        <topology evidence="1 9">Multi-pass membrane protein</topology>
    </subcellularLocation>
</comment>
<dbReference type="Pfam" id="PF20154">
    <property type="entry name" value="LNT_N"/>
    <property type="match status" value="1"/>
</dbReference>
<dbReference type="EMBL" id="SMAJ01000001">
    <property type="protein sequence ID" value="TCT10807.1"/>
    <property type="molecule type" value="Genomic_DNA"/>
</dbReference>
<dbReference type="InterPro" id="IPR045378">
    <property type="entry name" value="LNT_N"/>
</dbReference>
<protein>
    <recommendedName>
        <fullName evidence="9">Apolipoprotein N-acyltransferase</fullName>
        <shortName evidence="9">ALP N-acyltransferase</shortName>
        <ecNumber evidence="9">2.3.1.269</ecNumber>
    </recommendedName>
</protein>
<evidence type="ECO:0000256" key="4">
    <source>
        <dbReference type="ARBA" id="ARBA00022679"/>
    </source>
</evidence>
<feature type="transmembrane region" description="Helical" evidence="9">
    <location>
        <begin position="49"/>
        <end position="67"/>
    </location>
</feature>
<feature type="transmembrane region" description="Helical" evidence="9">
    <location>
        <begin position="147"/>
        <end position="167"/>
    </location>
</feature>
<keyword evidence="7 9" id="KW-0472">Membrane</keyword>
<evidence type="ECO:0000313" key="11">
    <source>
        <dbReference type="EMBL" id="TCT10807.1"/>
    </source>
</evidence>
<feature type="transmembrane region" description="Helical" evidence="9">
    <location>
        <begin position="225"/>
        <end position="247"/>
    </location>
</feature>
<proteinExistence type="inferred from homology"/>